<organism evidence="1 2">
    <name type="scientific">Gracilibacillus oryzae</name>
    <dbReference type="NCBI Taxonomy" id="1672701"/>
    <lineage>
        <taxon>Bacteria</taxon>
        <taxon>Bacillati</taxon>
        <taxon>Bacillota</taxon>
        <taxon>Bacilli</taxon>
        <taxon>Bacillales</taxon>
        <taxon>Bacillaceae</taxon>
        <taxon>Gracilibacillus</taxon>
    </lineage>
</organism>
<dbReference type="RefSeq" id="WP_153401043.1">
    <property type="nucleotide sequence ID" value="NZ_ML762424.1"/>
</dbReference>
<dbReference type="EMBL" id="WEID01000006">
    <property type="protein sequence ID" value="KAB8139132.1"/>
    <property type="molecule type" value="Genomic_DNA"/>
</dbReference>
<evidence type="ECO:0000313" key="1">
    <source>
        <dbReference type="EMBL" id="KAB8139132.1"/>
    </source>
</evidence>
<name>A0A7C8KSL7_9BACI</name>
<gene>
    <name evidence="1" type="ORF">F9U64_01705</name>
</gene>
<dbReference type="Proteomes" id="UP000480246">
    <property type="component" value="Unassembled WGS sequence"/>
</dbReference>
<dbReference type="AlphaFoldDB" id="A0A7C8KSL7"/>
<protein>
    <submittedName>
        <fullName evidence="1">Uncharacterized protein</fullName>
    </submittedName>
</protein>
<keyword evidence="2" id="KW-1185">Reference proteome</keyword>
<sequence>MNNDFIWQDDIDFRGIVIRLAILKFDESDKYGACIAQMFEDEFVMVEAAIFDDFLDAKIFLLENVIKGNLIKLESIQGTLKVL</sequence>
<dbReference type="OrthoDB" id="2971253at2"/>
<reference evidence="1 2" key="1">
    <citation type="submission" date="2019-10" db="EMBL/GenBank/DDBJ databases">
        <title>Gracilibacillus sp. nov. isolated from rice seeds.</title>
        <authorList>
            <person name="He S."/>
        </authorList>
    </citation>
    <scope>NUCLEOTIDE SEQUENCE [LARGE SCALE GENOMIC DNA]</scope>
    <source>
        <strain evidence="1 2">TD8</strain>
    </source>
</reference>
<accession>A0A7C8KSL7</accession>
<comment type="caution">
    <text evidence="1">The sequence shown here is derived from an EMBL/GenBank/DDBJ whole genome shotgun (WGS) entry which is preliminary data.</text>
</comment>
<evidence type="ECO:0000313" key="2">
    <source>
        <dbReference type="Proteomes" id="UP000480246"/>
    </source>
</evidence>
<proteinExistence type="predicted"/>